<dbReference type="GO" id="GO:0003677">
    <property type="term" value="F:DNA binding"/>
    <property type="evidence" value="ECO:0007669"/>
    <property type="project" value="UniProtKB-KW"/>
</dbReference>
<dbReference type="InterPro" id="IPR018309">
    <property type="entry name" value="Tscrpt_reg_PadR_C"/>
</dbReference>
<dbReference type="PANTHER" id="PTHR43252">
    <property type="entry name" value="TRANSCRIPTIONAL REGULATOR YQJI"/>
    <property type="match status" value="1"/>
</dbReference>
<dbReference type="Gene3D" id="1.10.10.10">
    <property type="entry name" value="Winged helix-like DNA-binding domain superfamily/Winged helix DNA-binding domain"/>
    <property type="match status" value="1"/>
</dbReference>
<organism evidence="3 4">
    <name type="scientific">Pseudonocardia parietis</name>
    <dbReference type="NCBI Taxonomy" id="570936"/>
    <lineage>
        <taxon>Bacteria</taxon>
        <taxon>Bacillati</taxon>
        <taxon>Actinomycetota</taxon>
        <taxon>Actinomycetes</taxon>
        <taxon>Pseudonocardiales</taxon>
        <taxon>Pseudonocardiaceae</taxon>
        <taxon>Pseudonocardia</taxon>
    </lineage>
</organism>
<dbReference type="EMBL" id="JAGINU010000001">
    <property type="protein sequence ID" value="MBP2368010.1"/>
    <property type="molecule type" value="Genomic_DNA"/>
</dbReference>
<accession>A0ABS4VVQ9</accession>
<evidence type="ECO:0000259" key="1">
    <source>
        <dbReference type="Pfam" id="PF03551"/>
    </source>
</evidence>
<dbReference type="Proteomes" id="UP001519295">
    <property type="component" value="Unassembled WGS sequence"/>
</dbReference>
<protein>
    <submittedName>
        <fullName evidence="3">DNA-binding PadR family transcriptional regulator</fullName>
    </submittedName>
</protein>
<sequence>MSRGQTPTTTSYATLGLLAVQPWSTYELTNQIRRSLARFWPRASSKLYEEPRKLVALGYASAETHYQGRRRRTVYSITPEGRHALGAWLGTTSAPPAMESEQLLRVFLADQGTRDDLLATIAATRAWAREQAVLDAAIAREHLAGGPFPERLAVNTLVGRYLSEVSEATERWADWASEVVGAWPEEMTELPVDADALQLIADRDPGGRG</sequence>
<keyword evidence="3" id="KW-0238">DNA-binding</keyword>
<comment type="caution">
    <text evidence="3">The sequence shown here is derived from an EMBL/GenBank/DDBJ whole genome shotgun (WGS) entry which is preliminary data.</text>
</comment>
<evidence type="ECO:0000259" key="2">
    <source>
        <dbReference type="Pfam" id="PF10400"/>
    </source>
</evidence>
<dbReference type="InterPro" id="IPR036390">
    <property type="entry name" value="WH_DNA-bd_sf"/>
</dbReference>
<dbReference type="PANTHER" id="PTHR43252:SF4">
    <property type="entry name" value="TRANSCRIPTIONAL REGULATORY PROTEIN"/>
    <property type="match status" value="1"/>
</dbReference>
<dbReference type="Pfam" id="PF10400">
    <property type="entry name" value="Vir_act_alpha_C"/>
    <property type="match status" value="1"/>
</dbReference>
<dbReference type="InterPro" id="IPR036388">
    <property type="entry name" value="WH-like_DNA-bd_sf"/>
</dbReference>
<name>A0ABS4VVQ9_9PSEU</name>
<feature type="domain" description="Transcription regulator PadR N-terminal" evidence="1">
    <location>
        <begin position="15"/>
        <end position="85"/>
    </location>
</feature>
<evidence type="ECO:0000313" key="4">
    <source>
        <dbReference type="Proteomes" id="UP001519295"/>
    </source>
</evidence>
<gene>
    <name evidence="3" type="ORF">JOF36_003706</name>
</gene>
<feature type="domain" description="Transcription regulator PadR C-terminal" evidence="2">
    <location>
        <begin position="101"/>
        <end position="179"/>
    </location>
</feature>
<proteinExistence type="predicted"/>
<dbReference type="SUPFAM" id="SSF46785">
    <property type="entry name" value="Winged helix' DNA-binding domain"/>
    <property type="match status" value="1"/>
</dbReference>
<keyword evidence="4" id="KW-1185">Reference proteome</keyword>
<evidence type="ECO:0000313" key="3">
    <source>
        <dbReference type="EMBL" id="MBP2368010.1"/>
    </source>
</evidence>
<dbReference type="RefSeq" id="WP_210028224.1">
    <property type="nucleotide sequence ID" value="NZ_JAGINU010000001.1"/>
</dbReference>
<dbReference type="InterPro" id="IPR005149">
    <property type="entry name" value="Tscrpt_reg_PadR_N"/>
</dbReference>
<reference evidence="3 4" key="1">
    <citation type="submission" date="2021-03" db="EMBL/GenBank/DDBJ databases">
        <title>Sequencing the genomes of 1000 actinobacteria strains.</title>
        <authorList>
            <person name="Klenk H.-P."/>
        </authorList>
    </citation>
    <scope>NUCLEOTIDE SEQUENCE [LARGE SCALE GENOMIC DNA]</scope>
    <source>
        <strain evidence="3 4">DSM 45256</strain>
    </source>
</reference>
<dbReference type="Pfam" id="PF03551">
    <property type="entry name" value="PadR"/>
    <property type="match status" value="1"/>
</dbReference>